<dbReference type="Pfam" id="PF02978">
    <property type="entry name" value="SRP_SPB"/>
    <property type="match status" value="1"/>
</dbReference>
<keyword evidence="4" id="KW-0694">RNA-binding</keyword>
<dbReference type="Gene3D" id="1.10.260.30">
    <property type="entry name" value="Signal recognition particle, SRP54 subunit, M-domain"/>
    <property type="match status" value="1"/>
</dbReference>
<dbReference type="SUPFAM" id="SSF52540">
    <property type="entry name" value="P-loop containing nucleoside triphosphate hydrolases"/>
    <property type="match status" value="1"/>
</dbReference>
<dbReference type="Gene3D" id="1.20.120.140">
    <property type="entry name" value="Signal recognition particle SRP54, nucleotide-binding domain"/>
    <property type="match status" value="1"/>
</dbReference>
<dbReference type="GO" id="GO:0005525">
    <property type="term" value="F:GTP binding"/>
    <property type="evidence" value="ECO:0007669"/>
    <property type="project" value="UniProtKB-KW"/>
</dbReference>
<dbReference type="InterPro" id="IPR004125">
    <property type="entry name" value="Signal_recog_particle_SRP54_M"/>
</dbReference>
<dbReference type="EMBL" id="UOGB01000155">
    <property type="protein sequence ID" value="VAX19644.1"/>
    <property type="molecule type" value="Genomic_DNA"/>
</dbReference>
<dbReference type="InterPro" id="IPR004780">
    <property type="entry name" value="SRP"/>
</dbReference>
<dbReference type="GO" id="GO:0008312">
    <property type="term" value="F:7S RNA binding"/>
    <property type="evidence" value="ECO:0007669"/>
    <property type="project" value="InterPro"/>
</dbReference>
<dbReference type="AlphaFoldDB" id="A0A3B1C6I7"/>
<evidence type="ECO:0000256" key="7">
    <source>
        <dbReference type="ARBA" id="ARBA00023274"/>
    </source>
</evidence>
<keyword evidence="2" id="KW-0547">Nucleotide-binding</keyword>
<keyword evidence="7" id="KW-0687">Ribonucleoprotein</keyword>
<feature type="region of interest" description="Disordered" evidence="9">
    <location>
        <begin position="428"/>
        <end position="447"/>
    </location>
</feature>
<evidence type="ECO:0000256" key="6">
    <source>
        <dbReference type="ARBA" id="ARBA00023135"/>
    </source>
</evidence>
<organism evidence="11">
    <name type="scientific">hydrothermal vent metagenome</name>
    <dbReference type="NCBI Taxonomy" id="652676"/>
    <lineage>
        <taxon>unclassified sequences</taxon>
        <taxon>metagenomes</taxon>
        <taxon>ecological metagenomes</taxon>
    </lineage>
</organism>
<evidence type="ECO:0000256" key="5">
    <source>
        <dbReference type="ARBA" id="ARBA00023134"/>
    </source>
</evidence>
<sequence>MFEGLHDRFEGVVNRLKGLHKLTDENVGEALREVRIALLEADVNVGVVKEFIASVKSEALGAKTIKGVNPGQQIIKIVHDGLVDILGGETVGLKMAERGPTVILMTGLQGSGKTTSTAKLARYVAKLGYNPMMVSTDIYRPAALEQLKVLGEQIQIPVFEAAASMAPLKIVRGAVKELKNQNANVLIVDTAGRLHIDESMMDELKQIKDELKPEEILFVADSMTGQDAVTTAGAFNEKIGMTGVILTKLDGDTRGGAALSIKKVTGAPIKFMGLGEKIEPIEPFHPERIAGRILGMGDVLSLVEKAQENIDEKKAEEQARKMMSATFDLGDFLEQLKMIKKMGPLDQIMKMIPGMSGALKGVDLDPYELTRTEAIITSMTLKERSSPGIINSSRKRRIARGSGTEMLEVNRVLKNFQKSKKMMKNMGRMKKGKGKGANPFEGLGLMQ</sequence>
<dbReference type="InterPro" id="IPR036891">
    <property type="entry name" value="Signal_recog_part_SRP54_M_sf"/>
</dbReference>
<evidence type="ECO:0000256" key="3">
    <source>
        <dbReference type="ARBA" id="ARBA00022801"/>
    </source>
</evidence>
<dbReference type="GO" id="GO:0006614">
    <property type="term" value="P:SRP-dependent cotranslational protein targeting to membrane"/>
    <property type="evidence" value="ECO:0007669"/>
    <property type="project" value="InterPro"/>
</dbReference>
<gene>
    <name evidence="11" type="ORF">MNBD_NITROSPINAE03-1066</name>
</gene>
<dbReference type="SMART" id="SM00382">
    <property type="entry name" value="AAA"/>
    <property type="match status" value="1"/>
</dbReference>
<dbReference type="Pfam" id="PF02881">
    <property type="entry name" value="SRP54_N"/>
    <property type="match status" value="1"/>
</dbReference>
<dbReference type="PROSITE" id="PS00300">
    <property type="entry name" value="SRP54"/>
    <property type="match status" value="1"/>
</dbReference>
<dbReference type="Gene3D" id="3.40.50.300">
    <property type="entry name" value="P-loop containing nucleotide triphosphate hydrolases"/>
    <property type="match status" value="1"/>
</dbReference>
<dbReference type="PANTHER" id="PTHR11564:SF5">
    <property type="entry name" value="SIGNAL RECOGNITION PARTICLE SUBUNIT SRP54"/>
    <property type="match status" value="1"/>
</dbReference>
<dbReference type="GO" id="GO:0003924">
    <property type="term" value="F:GTPase activity"/>
    <property type="evidence" value="ECO:0007669"/>
    <property type="project" value="InterPro"/>
</dbReference>
<dbReference type="FunFam" id="3.40.50.300:FF:000022">
    <property type="entry name" value="Signal recognition particle 54 kDa subunit"/>
    <property type="match status" value="1"/>
</dbReference>
<evidence type="ECO:0000259" key="10">
    <source>
        <dbReference type="PROSITE" id="PS00300"/>
    </source>
</evidence>
<evidence type="ECO:0000313" key="11">
    <source>
        <dbReference type="EMBL" id="VAX19644.1"/>
    </source>
</evidence>
<proteinExistence type="inferred from homology"/>
<accession>A0A3B1C6I7</accession>
<keyword evidence="3" id="KW-0378">Hydrolase</keyword>
<dbReference type="HAMAP" id="MF_00306">
    <property type="entry name" value="SRP54"/>
    <property type="match status" value="1"/>
</dbReference>
<dbReference type="InterPro" id="IPR027417">
    <property type="entry name" value="P-loop_NTPase"/>
</dbReference>
<comment type="similarity">
    <text evidence="1">Belongs to the GTP-binding SRP family. SRP54 subfamily.</text>
</comment>
<keyword evidence="5" id="KW-0342">GTP-binding</keyword>
<name>A0A3B1C6I7_9ZZZZ</name>
<feature type="domain" description="SRP54-type proteins GTP-binding" evidence="10">
    <location>
        <begin position="268"/>
        <end position="281"/>
    </location>
</feature>
<protein>
    <recommendedName>
        <fullName evidence="8">signal-recognition-particle GTPase</fullName>
        <ecNumber evidence="8">3.6.5.4</ecNumber>
    </recommendedName>
</protein>
<evidence type="ECO:0000256" key="4">
    <source>
        <dbReference type="ARBA" id="ARBA00022884"/>
    </source>
</evidence>
<reference evidence="11" key="1">
    <citation type="submission" date="2018-06" db="EMBL/GenBank/DDBJ databases">
        <authorList>
            <person name="Zhirakovskaya E."/>
        </authorList>
    </citation>
    <scope>NUCLEOTIDE SEQUENCE</scope>
</reference>
<evidence type="ECO:0000256" key="9">
    <source>
        <dbReference type="SAM" id="MobiDB-lite"/>
    </source>
</evidence>
<dbReference type="InterPro" id="IPR013822">
    <property type="entry name" value="Signal_recog_particl_SRP54_hlx"/>
</dbReference>
<dbReference type="InterPro" id="IPR003593">
    <property type="entry name" value="AAA+_ATPase"/>
</dbReference>
<dbReference type="SMART" id="SM00963">
    <property type="entry name" value="SRP54_N"/>
    <property type="match status" value="1"/>
</dbReference>
<dbReference type="SUPFAM" id="SSF47446">
    <property type="entry name" value="Signal peptide-binding domain"/>
    <property type="match status" value="1"/>
</dbReference>
<keyword evidence="6" id="KW-0733">Signal recognition particle</keyword>
<dbReference type="GO" id="GO:0005786">
    <property type="term" value="C:signal recognition particle, endoplasmic reticulum targeting"/>
    <property type="evidence" value="ECO:0007669"/>
    <property type="project" value="UniProtKB-KW"/>
</dbReference>
<dbReference type="NCBIfam" id="TIGR00959">
    <property type="entry name" value="ffh"/>
    <property type="match status" value="1"/>
</dbReference>
<dbReference type="InterPro" id="IPR000897">
    <property type="entry name" value="SRP54_GTPase_dom"/>
</dbReference>
<evidence type="ECO:0000256" key="2">
    <source>
        <dbReference type="ARBA" id="ARBA00022741"/>
    </source>
</evidence>
<dbReference type="SMART" id="SM00962">
    <property type="entry name" value="SRP54"/>
    <property type="match status" value="1"/>
</dbReference>
<dbReference type="PANTHER" id="PTHR11564">
    <property type="entry name" value="SIGNAL RECOGNITION PARTICLE 54K PROTEIN SRP54"/>
    <property type="match status" value="1"/>
</dbReference>
<dbReference type="InterPro" id="IPR022941">
    <property type="entry name" value="SRP54"/>
</dbReference>
<dbReference type="InterPro" id="IPR042101">
    <property type="entry name" value="SRP54_N_sf"/>
</dbReference>
<evidence type="ECO:0000256" key="1">
    <source>
        <dbReference type="ARBA" id="ARBA00005450"/>
    </source>
</evidence>
<evidence type="ECO:0000256" key="8">
    <source>
        <dbReference type="ARBA" id="ARBA00035672"/>
    </source>
</evidence>
<dbReference type="Pfam" id="PF00448">
    <property type="entry name" value="SRP54"/>
    <property type="match status" value="1"/>
</dbReference>
<dbReference type="EC" id="3.6.5.4" evidence="8"/>
<dbReference type="CDD" id="cd18539">
    <property type="entry name" value="SRP_G"/>
    <property type="match status" value="1"/>
</dbReference>